<keyword evidence="7" id="KW-1185">Reference proteome</keyword>
<comment type="function">
    <text evidence="1">Is involved in generating a small heat-stable compound (Nod), an acylated oligomer of N-acetylglucosamine, that stimulates mitosis in various plant protoplasts.</text>
</comment>
<dbReference type="InterPro" id="IPR050248">
    <property type="entry name" value="Polysacc_deacetylase_ArnD"/>
</dbReference>
<evidence type="ECO:0000256" key="3">
    <source>
        <dbReference type="ARBA" id="ARBA00020071"/>
    </source>
</evidence>
<sequence>MRRLTISFDNGPTPGDTEKVLDALASRDVLASFFVVGDEMAKPGARETLERVHAAGHWLCNHTLTHGAPLGRDEDAARVAREIGMAQDLLGPLSHPDRFFRPNGEGHFGKHLLSAAAVAYLAAGGYTVVTWNNVPGDWIEPRDAWPDRALATMENQAWSLLVIHDFLVGPMADTLTRFIDTARARGFEIVQDFPPSCTPMVRGTCGAHIVDVAMIEAAP</sequence>
<dbReference type="OrthoDB" id="115239at2"/>
<dbReference type="InterPro" id="IPR011330">
    <property type="entry name" value="Glyco_hydro/deAcase_b/a-brl"/>
</dbReference>
<comment type="similarity">
    <text evidence="2">Belongs to the polysaccharide deacetylase family.</text>
</comment>
<dbReference type="AlphaFoldDB" id="A0A1B3Z604"/>
<evidence type="ECO:0000256" key="2">
    <source>
        <dbReference type="ARBA" id="ARBA00010973"/>
    </source>
</evidence>
<dbReference type="RefSeq" id="WP_069203450.1">
    <property type="nucleotide sequence ID" value="NZ_CP014168.1"/>
</dbReference>
<name>A0A1B3Z604_9SPHN</name>
<evidence type="ECO:0000313" key="7">
    <source>
        <dbReference type="Proteomes" id="UP000094256"/>
    </source>
</evidence>
<dbReference type="GO" id="GO:0005975">
    <property type="term" value="P:carbohydrate metabolic process"/>
    <property type="evidence" value="ECO:0007669"/>
    <property type="project" value="InterPro"/>
</dbReference>
<evidence type="ECO:0000313" key="6">
    <source>
        <dbReference type="EMBL" id="AOH82865.1"/>
    </source>
</evidence>
<dbReference type="STRING" id="1560345.AWL63_01600"/>
<dbReference type="SUPFAM" id="SSF88713">
    <property type="entry name" value="Glycoside hydrolase/deacetylase"/>
    <property type="match status" value="1"/>
</dbReference>
<dbReference type="PROSITE" id="PS51677">
    <property type="entry name" value="NODB"/>
    <property type="match status" value="1"/>
</dbReference>
<dbReference type="InterPro" id="IPR002509">
    <property type="entry name" value="NODB_dom"/>
</dbReference>
<dbReference type="Gene3D" id="3.20.20.370">
    <property type="entry name" value="Glycoside hydrolase/deacetylase"/>
    <property type="match status" value="1"/>
</dbReference>
<evidence type="ECO:0000256" key="1">
    <source>
        <dbReference type="ARBA" id="ARBA00003236"/>
    </source>
</evidence>
<dbReference type="EMBL" id="CP014168">
    <property type="protein sequence ID" value="AOH82865.1"/>
    <property type="molecule type" value="Genomic_DNA"/>
</dbReference>
<dbReference type="GO" id="GO:0016810">
    <property type="term" value="F:hydrolase activity, acting on carbon-nitrogen (but not peptide) bonds"/>
    <property type="evidence" value="ECO:0007669"/>
    <property type="project" value="InterPro"/>
</dbReference>
<dbReference type="Proteomes" id="UP000094256">
    <property type="component" value="Chromosome"/>
</dbReference>
<proteinExistence type="inferred from homology"/>
<protein>
    <recommendedName>
        <fullName evidence="3">Chitooligosaccharide deacetylase</fullName>
    </recommendedName>
    <alternativeName>
        <fullName evidence="4">Nodulation protein B</fullName>
    </alternativeName>
</protein>
<dbReference type="Pfam" id="PF01522">
    <property type="entry name" value="Polysacc_deac_1"/>
    <property type="match status" value="1"/>
</dbReference>
<feature type="domain" description="NodB homology" evidence="5">
    <location>
        <begin position="2"/>
        <end position="190"/>
    </location>
</feature>
<gene>
    <name evidence="6" type="ORF">AWL63_01600</name>
</gene>
<organism evidence="6 7">
    <name type="scientific">Sphingomonas panacis</name>
    <dbReference type="NCBI Taxonomy" id="1560345"/>
    <lineage>
        <taxon>Bacteria</taxon>
        <taxon>Pseudomonadati</taxon>
        <taxon>Pseudomonadota</taxon>
        <taxon>Alphaproteobacteria</taxon>
        <taxon>Sphingomonadales</taxon>
        <taxon>Sphingomonadaceae</taxon>
        <taxon>Sphingomonas</taxon>
    </lineage>
</organism>
<dbReference type="KEGG" id="span:AWL63_01600"/>
<evidence type="ECO:0000259" key="5">
    <source>
        <dbReference type="PROSITE" id="PS51677"/>
    </source>
</evidence>
<dbReference type="CDD" id="cd10917">
    <property type="entry name" value="CE4_NodB_like_6s_7s"/>
    <property type="match status" value="1"/>
</dbReference>
<evidence type="ECO:0000256" key="4">
    <source>
        <dbReference type="ARBA" id="ARBA00032976"/>
    </source>
</evidence>
<dbReference type="PANTHER" id="PTHR10587">
    <property type="entry name" value="GLYCOSYL TRANSFERASE-RELATED"/>
    <property type="match status" value="1"/>
</dbReference>
<reference evidence="6 7" key="1">
    <citation type="submission" date="2016-01" db="EMBL/GenBank/DDBJ databases">
        <title>Complete genome and mega plasmid sequence of Sphingomonas panacis DCY99 elicits systemic resistance in rice to Xanthomonas oryzae.</title>
        <authorList>
            <person name="Kim Y.J."/>
            <person name="Yang D.C."/>
            <person name="Sing P."/>
        </authorList>
    </citation>
    <scope>NUCLEOTIDE SEQUENCE [LARGE SCALE GENOMIC DNA]</scope>
    <source>
        <strain evidence="6 7">DCY99</strain>
    </source>
</reference>
<accession>A0A1B3Z604</accession>